<reference evidence="1 2" key="1">
    <citation type="submission" date="2019-10" db="EMBL/GenBank/DDBJ databases">
        <authorList>
            <person name="Palmer J.M."/>
        </authorList>
    </citation>
    <scope>NUCLEOTIDE SEQUENCE [LARGE SCALE GENOMIC DNA]</scope>
    <source>
        <strain evidence="1 2">TWF694</strain>
    </source>
</reference>
<dbReference type="AlphaFoldDB" id="A0AAV9XEC9"/>
<dbReference type="Proteomes" id="UP001365542">
    <property type="component" value="Unassembled WGS sequence"/>
</dbReference>
<protein>
    <submittedName>
        <fullName evidence="1">Uncharacterized protein</fullName>
    </submittedName>
</protein>
<accession>A0AAV9XEC9</accession>
<sequence length="240" mass="24775">MRVSIGITPVFYAALATASVMKRDCSHNNCLRGNPLLRILFQAGQPVPIAALSWSPLSHLQPGNTVTVNVISTVATIHNGNNPARRDLEARATPSIPSYAAGPCSSSASKYSSACSCIGVTASTVTAATPVTTLTVVTATTTRPSFAVATYGAKQCVGIASSSQIAGNGECVSVTGTGSYFVSPPTPFGCSGCQIFRYESRDCSGDSFAQGYYNECTDISGGESFLIQCPADACDGIDDN</sequence>
<organism evidence="1 2">
    <name type="scientific">Orbilia ellipsospora</name>
    <dbReference type="NCBI Taxonomy" id="2528407"/>
    <lineage>
        <taxon>Eukaryota</taxon>
        <taxon>Fungi</taxon>
        <taxon>Dikarya</taxon>
        <taxon>Ascomycota</taxon>
        <taxon>Pezizomycotina</taxon>
        <taxon>Orbiliomycetes</taxon>
        <taxon>Orbiliales</taxon>
        <taxon>Orbiliaceae</taxon>
        <taxon>Orbilia</taxon>
    </lineage>
</organism>
<comment type="caution">
    <text evidence="1">The sequence shown here is derived from an EMBL/GenBank/DDBJ whole genome shotgun (WGS) entry which is preliminary data.</text>
</comment>
<name>A0AAV9XEC9_9PEZI</name>
<gene>
    <name evidence="1" type="ORF">TWF694_009254</name>
</gene>
<keyword evidence="2" id="KW-1185">Reference proteome</keyword>
<dbReference type="EMBL" id="JAVHJO010000005">
    <property type="protein sequence ID" value="KAK6540460.1"/>
    <property type="molecule type" value="Genomic_DNA"/>
</dbReference>
<proteinExistence type="predicted"/>
<evidence type="ECO:0000313" key="2">
    <source>
        <dbReference type="Proteomes" id="UP001365542"/>
    </source>
</evidence>
<evidence type="ECO:0000313" key="1">
    <source>
        <dbReference type="EMBL" id="KAK6540460.1"/>
    </source>
</evidence>